<organism evidence="1 2">
    <name type="scientific">Tilletia caries</name>
    <name type="common">wheat bunt fungus</name>
    <dbReference type="NCBI Taxonomy" id="13290"/>
    <lineage>
        <taxon>Eukaryota</taxon>
        <taxon>Fungi</taxon>
        <taxon>Dikarya</taxon>
        <taxon>Basidiomycota</taxon>
        <taxon>Ustilaginomycotina</taxon>
        <taxon>Exobasidiomycetes</taxon>
        <taxon>Tilletiales</taxon>
        <taxon>Tilletiaceae</taxon>
        <taxon>Tilletia</taxon>
    </lineage>
</organism>
<reference evidence="1" key="1">
    <citation type="submission" date="2016-04" db="EMBL/GenBank/DDBJ databases">
        <authorList>
            <person name="Nguyen H.D."/>
            <person name="Kesanakurti P."/>
            <person name="Cullis J."/>
            <person name="Levesque C.A."/>
            <person name="Hambleton S."/>
        </authorList>
    </citation>
    <scope>NUCLEOTIDE SEQUENCE</scope>
    <source>
        <strain evidence="1">DAOMC 238032</strain>
    </source>
</reference>
<gene>
    <name evidence="1" type="ORF">A4X03_0g8808</name>
</gene>
<sequence>MCFCLHNGSRSDDFPPSSLRQPSFFTLPSLDDAAKDFESLATLRPKLDPSIEKHDEASLYGVQRLHSHFDLQADQRLVTYGRVSVPLDFDLDLDLDLDLLDATSAAKIKECAFRTKLE</sequence>
<accession>A0A177T2K7</accession>
<comment type="caution">
    <text evidence="1">The sequence shown here is derived from an EMBL/GenBank/DDBJ whole genome shotgun (WGS) entry which is preliminary data.</text>
</comment>
<evidence type="ECO:0000313" key="2">
    <source>
        <dbReference type="Proteomes" id="UP000077671"/>
    </source>
</evidence>
<reference evidence="1" key="2">
    <citation type="journal article" date="2019" name="IMA Fungus">
        <title>Genome sequencing and comparison of five Tilletia species to identify candidate genes for the detection of regulated species infecting wheat.</title>
        <authorList>
            <person name="Nguyen H.D.T."/>
            <person name="Sultana T."/>
            <person name="Kesanakurti P."/>
            <person name="Hambleton S."/>
        </authorList>
    </citation>
    <scope>NUCLEOTIDE SEQUENCE</scope>
    <source>
        <strain evidence="1">DAOMC 238032</strain>
    </source>
</reference>
<dbReference type="Proteomes" id="UP000077671">
    <property type="component" value="Unassembled WGS sequence"/>
</dbReference>
<name>A0A177T2K7_9BASI</name>
<dbReference type="EMBL" id="LWDD02002933">
    <property type="protein sequence ID" value="KAE8238661.1"/>
    <property type="molecule type" value="Genomic_DNA"/>
</dbReference>
<evidence type="ECO:0000313" key="1">
    <source>
        <dbReference type="EMBL" id="KAE8238661.1"/>
    </source>
</evidence>
<dbReference type="AlphaFoldDB" id="A0A177T2K7"/>
<protein>
    <submittedName>
        <fullName evidence="1">Uncharacterized protein</fullName>
    </submittedName>
</protein>
<proteinExistence type="predicted"/>